<evidence type="ECO:0000256" key="4">
    <source>
        <dbReference type="HAMAP-Rule" id="MF_00434"/>
    </source>
</evidence>
<sequence length="111" mass="12333">MTDLSAKRCVPCEGGTKPLNSEQCAVFSVQVPEWRIGEDGLSISRNFRFNDFKEAIAFVNEVADIAEFEGHHPDMLVYGYRNVKVTLSTHAIKGLSENDFIVAAKIDQIGK</sequence>
<name>A0A1F6C1Y9_9BACT</name>
<dbReference type="EMBL" id="MFKP01000048">
    <property type="protein sequence ID" value="OGG43180.1"/>
    <property type="molecule type" value="Genomic_DNA"/>
</dbReference>
<dbReference type="InterPro" id="IPR036428">
    <property type="entry name" value="PCD_sf"/>
</dbReference>
<dbReference type="GO" id="GO:0006729">
    <property type="term" value="P:tetrahydrobiopterin biosynthetic process"/>
    <property type="evidence" value="ECO:0007669"/>
    <property type="project" value="InterPro"/>
</dbReference>
<dbReference type="Proteomes" id="UP000178249">
    <property type="component" value="Unassembled WGS sequence"/>
</dbReference>
<dbReference type="InterPro" id="IPR001533">
    <property type="entry name" value="Pterin_deHydtase"/>
</dbReference>
<dbReference type="CDD" id="cd00913">
    <property type="entry name" value="PCD_DCoH_subfamily_a"/>
    <property type="match status" value="1"/>
</dbReference>
<gene>
    <name evidence="5" type="ORF">A2841_01230</name>
</gene>
<evidence type="ECO:0000313" key="6">
    <source>
        <dbReference type="Proteomes" id="UP000178249"/>
    </source>
</evidence>
<dbReference type="HAMAP" id="MF_00434">
    <property type="entry name" value="Pterin_4_alpha"/>
    <property type="match status" value="1"/>
</dbReference>
<protein>
    <recommendedName>
        <fullName evidence="4">Putative pterin-4-alpha-carbinolamine dehydratase</fullName>
        <shortName evidence="4">PHS</shortName>
        <ecNumber evidence="4">4.2.1.96</ecNumber>
    </recommendedName>
    <alternativeName>
        <fullName evidence="4">4-alpha-hydroxy-tetrahydropterin dehydratase</fullName>
    </alternativeName>
    <alternativeName>
        <fullName evidence="4">Pterin carbinolamine dehydratase</fullName>
        <shortName evidence="4">PCD</shortName>
    </alternativeName>
</protein>
<dbReference type="EC" id="4.2.1.96" evidence="4"/>
<dbReference type="AlphaFoldDB" id="A0A1F6C1Y9"/>
<dbReference type="PANTHER" id="PTHR12599:SF0">
    <property type="entry name" value="PTERIN-4-ALPHA-CARBINOLAMINE DEHYDRATASE"/>
    <property type="match status" value="1"/>
</dbReference>
<evidence type="ECO:0000256" key="2">
    <source>
        <dbReference type="ARBA" id="ARBA00006472"/>
    </source>
</evidence>
<accession>A0A1F6C1Y9</accession>
<proteinExistence type="inferred from homology"/>
<dbReference type="PANTHER" id="PTHR12599">
    <property type="entry name" value="PTERIN-4-ALPHA-CARBINOLAMINE DEHYDRATASE"/>
    <property type="match status" value="1"/>
</dbReference>
<comment type="similarity">
    <text evidence="2 4">Belongs to the pterin-4-alpha-carbinolamine dehydratase family.</text>
</comment>
<dbReference type="GO" id="GO:0008124">
    <property type="term" value="F:4-alpha-hydroxytetrahydrobiopterin dehydratase activity"/>
    <property type="evidence" value="ECO:0007669"/>
    <property type="project" value="UniProtKB-UniRule"/>
</dbReference>
<organism evidence="5 6">
    <name type="scientific">Candidatus Kaiserbacteria bacterium RIFCSPHIGHO2_01_FULL_48_10</name>
    <dbReference type="NCBI Taxonomy" id="1798476"/>
    <lineage>
        <taxon>Bacteria</taxon>
        <taxon>Candidatus Kaiseribacteriota</taxon>
    </lineage>
</organism>
<evidence type="ECO:0000256" key="1">
    <source>
        <dbReference type="ARBA" id="ARBA00001554"/>
    </source>
</evidence>
<keyword evidence="3 4" id="KW-0456">Lyase</keyword>
<evidence type="ECO:0000256" key="3">
    <source>
        <dbReference type="ARBA" id="ARBA00023239"/>
    </source>
</evidence>
<reference evidence="5 6" key="1">
    <citation type="journal article" date="2016" name="Nat. Commun.">
        <title>Thousands of microbial genomes shed light on interconnected biogeochemical processes in an aquifer system.</title>
        <authorList>
            <person name="Anantharaman K."/>
            <person name="Brown C.T."/>
            <person name="Hug L.A."/>
            <person name="Sharon I."/>
            <person name="Castelle C.J."/>
            <person name="Probst A.J."/>
            <person name="Thomas B.C."/>
            <person name="Singh A."/>
            <person name="Wilkins M.J."/>
            <person name="Karaoz U."/>
            <person name="Brodie E.L."/>
            <person name="Williams K.H."/>
            <person name="Hubbard S.S."/>
            <person name="Banfield J.F."/>
        </authorList>
    </citation>
    <scope>NUCLEOTIDE SEQUENCE [LARGE SCALE GENOMIC DNA]</scope>
</reference>
<comment type="caution">
    <text evidence="5">The sequence shown here is derived from an EMBL/GenBank/DDBJ whole genome shotgun (WGS) entry which is preliminary data.</text>
</comment>
<dbReference type="SUPFAM" id="SSF55248">
    <property type="entry name" value="PCD-like"/>
    <property type="match status" value="1"/>
</dbReference>
<dbReference type="Gene3D" id="3.30.1360.20">
    <property type="entry name" value="Transcriptional coactivator/pterin dehydratase"/>
    <property type="match status" value="1"/>
</dbReference>
<dbReference type="Pfam" id="PF01329">
    <property type="entry name" value="Pterin_4a"/>
    <property type="match status" value="1"/>
</dbReference>
<evidence type="ECO:0000313" key="5">
    <source>
        <dbReference type="EMBL" id="OGG43180.1"/>
    </source>
</evidence>
<comment type="catalytic activity">
    <reaction evidence="1 4">
        <text>(4aS,6R)-4a-hydroxy-L-erythro-5,6,7,8-tetrahydrobiopterin = (6R)-L-erythro-6,7-dihydrobiopterin + H2O</text>
        <dbReference type="Rhea" id="RHEA:11920"/>
        <dbReference type="ChEBI" id="CHEBI:15377"/>
        <dbReference type="ChEBI" id="CHEBI:15642"/>
        <dbReference type="ChEBI" id="CHEBI:43120"/>
        <dbReference type="EC" id="4.2.1.96"/>
    </reaction>
</comment>